<evidence type="ECO:0000313" key="5">
    <source>
        <dbReference type="EMBL" id="PWK30786.1"/>
    </source>
</evidence>
<dbReference type="OrthoDB" id="569821at2"/>
<reference evidence="5 6" key="1">
    <citation type="submission" date="2018-05" db="EMBL/GenBank/DDBJ databases">
        <title>Genomic Encyclopedia of Archaeal and Bacterial Type Strains, Phase II (KMG-II): from individual species to whole genera.</title>
        <authorList>
            <person name="Goeker M."/>
        </authorList>
    </citation>
    <scope>NUCLEOTIDE SEQUENCE [LARGE SCALE GENOMIC DNA]</scope>
    <source>
        <strain evidence="5 6">DSM 45184</strain>
    </source>
</reference>
<dbReference type="GO" id="GO:0003847">
    <property type="term" value="F:1-alkyl-2-acetylglycerophosphocholine esterase activity"/>
    <property type="evidence" value="ECO:0007669"/>
    <property type="project" value="TreeGrafter"/>
</dbReference>
<comment type="caution">
    <text evidence="5">The sequence shown here is derived from an EMBL/GenBank/DDBJ whole genome shotgun (WGS) entry which is preliminary data.</text>
</comment>
<dbReference type="PANTHER" id="PTHR10272">
    <property type="entry name" value="PLATELET-ACTIVATING FACTOR ACETYLHYDROLASE"/>
    <property type="match status" value="1"/>
</dbReference>
<feature type="transmembrane region" description="Helical" evidence="4">
    <location>
        <begin position="31"/>
        <end position="47"/>
    </location>
</feature>
<keyword evidence="2" id="KW-0442">Lipid degradation</keyword>
<dbReference type="Gene3D" id="3.40.50.1820">
    <property type="entry name" value="alpha/beta hydrolase"/>
    <property type="match status" value="1"/>
</dbReference>
<dbReference type="RefSeq" id="WP_109602387.1">
    <property type="nucleotide sequence ID" value="NZ_BONA01000092.1"/>
</dbReference>
<name>A0A316EMG2_9ACTN</name>
<feature type="transmembrane region" description="Helical" evidence="4">
    <location>
        <begin position="53"/>
        <end position="70"/>
    </location>
</feature>
<sequence length="504" mass="54552">MRPVEAMLAAANLIGFLVTALPRMRRRRQTGYLLAVPAIVAVVQVLAEGFRWQVVPGYALALALPGAWLLRRATAGRLHLRGWIARTARIAGLAGCVIVLVPSVALPVVVPVFHFPAPTGRYGIGTVTYHWVDRSRPELLTADPADRREVMAQVWYPATPAPGAERAPYIADAGAVTSAAARLADLPPFLFSHFRYVTTNAVAAAPVAADEDRYPVLVFLSGLYGFRSVSTFQIEELVSHGYVVVGLDQPGVVATVRLPDGRRIENLPIDEIGPLVDQSIEPQPATPALNGVPQPDGLVPYFVEDVRLALDELTRVDTRDPYGILTGRLDLGRAGVFGVSLGGRVAAESCLRDARLKACLVMDDPVPSDVVAAGLRQPTMFLTRDAETMRLERRKSGGWTEHDIATTLDTMRAAYAKLSGGGYYVEIPDLFHVNFTDLPYWLPASEQLGLTGPIGGRRGFAVVNAYTVAFFDQVLRGRTSPLLDEASRLIPEATVDVRPPSGQP</sequence>
<evidence type="ECO:0000256" key="2">
    <source>
        <dbReference type="ARBA" id="ARBA00022963"/>
    </source>
</evidence>
<evidence type="ECO:0000256" key="1">
    <source>
        <dbReference type="ARBA" id="ARBA00022801"/>
    </source>
</evidence>
<keyword evidence="3" id="KW-0443">Lipid metabolism</keyword>
<keyword evidence="6" id="KW-1185">Reference proteome</keyword>
<dbReference type="Proteomes" id="UP000245697">
    <property type="component" value="Unassembled WGS sequence"/>
</dbReference>
<evidence type="ECO:0000256" key="3">
    <source>
        <dbReference type="ARBA" id="ARBA00023098"/>
    </source>
</evidence>
<dbReference type="SUPFAM" id="SSF53474">
    <property type="entry name" value="alpha/beta-Hydrolases"/>
    <property type="match status" value="1"/>
</dbReference>
<organism evidence="5 6">
    <name type="scientific">Actinoplanes xinjiangensis</name>
    <dbReference type="NCBI Taxonomy" id="512350"/>
    <lineage>
        <taxon>Bacteria</taxon>
        <taxon>Bacillati</taxon>
        <taxon>Actinomycetota</taxon>
        <taxon>Actinomycetes</taxon>
        <taxon>Micromonosporales</taxon>
        <taxon>Micromonosporaceae</taxon>
        <taxon>Actinoplanes</taxon>
    </lineage>
</organism>
<proteinExistence type="predicted"/>
<dbReference type="PANTHER" id="PTHR10272:SF0">
    <property type="entry name" value="PLATELET-ACTIVATING FACTOR ACETYLHYDROLASE"/>
    <property type="match status" value="1"/>
</dbReference>
<dbReference type="AlphaFoldDB" id="A0A316EMG2"/>
<evidence type="ECO:0000256" key="4">
    <source>
        <dbReference type="SAM" id="Phobius"/>
    </source>
</evidence>
<keyword evidence="4" id="KW-0812">Transmembrane</keyword>
<keyword evidence="4" id="KW-1133">Transmembrane helix</keyword>
<dbReference type="GO" id="GO:0016042">
    <property type="term" value="P:lipid catabolic process"/>
    <property type="evidence" value="ECO:0007669"/>
    <property type="project" value="UniProtKB-KW"/>
</dbReference>
<evidence type="ECO:0000313" key="6">
    <source>
        <dbReference type="Proteomes" id="UP000245697"/>
    </source>
</evidence>
<accession>A0A316EMG2</accession>
<protein>
    <submittedName>
        <fullName evidence="5">Platelet-activating factor acetylhydrolase isoform II</fullName>
    </submittedName>
</protein>
<dbReference type="InterPro" id="IPR029058">
    <property type="entry name" value="AB_hydrolase_fold"/>
</dbReference>
<keyword evidence="4" id="KW-0472">Membrane</keyword>
<dbReference type="EMBL" id="QGGR01000036">
    <property type="protein sequence ID" value="PWK30786.1"/>
    <property type="molecule type" value="Genomic_DNA"/>
</dbReference>
<feature type="transmembrane region" description="Helical" evidence="4">
    <location>
        <begin position="90"/>
        <end position="113"/>
    </location>
</feature>
<dbReference type="Pfam" id="PF03403">
    <property type="entry name" value="PAF-AH_p_II"/>
    <property type="match status" value="1"/>
</dbReference>
<keyword evidence="1 5" id="KW-0378">Hydrolase</keyword>
<gene>
    <name evidence="5" type="ORF">BC793_1368</name>
</gene>